<protein>
    <recommendedName>
        <fullName evidence="4">DUF11 domain-containing protein</fullName>
    </recommendedName>
</protein>
<evidence type="ECO:0000256" key="1">
    <source>
        <dbReference type="SAM" id="SignalP"/>
    </source>
</evidence>
<dbReference type="AlphaFoldDB" id="A0A0X3VK43"/>
<evidence type="ECO:0000313" key="2">
    <source>
        <dbReference type="EMBL" id="KUL45145.1"/>
    </source>
</evidence>
<proteinExistence type="predicted"/>
<keyword evidence="1" id="KW-0732">Signal</keyword>
<organism evidence="2 3">
    <name type="scientific">Streptomyces regalis</name>
    <dbReference type="NCBI Taxonomy" id="68262"/>
    <lineage>
        <taxon>Bacteria</taxon>
        <taxon>Bacillati</taxon>
        <taxon>Actinomycetota</taxon>
        <taxon>Actinomycetes</taxon>
        <taxon>Kitasatosporales</taxon>
        <taxon>Streptomycetaceae</taxon>
        <taxon>Streptomyces</taxon>
    </lineage>
</organism>
<keyword evidence="3" id="KW-1185">Reference proteome</keyword>
<accession>A0A0X3VK43</accession>
<dbReference type="EMBL" id="LLZG01000015">
    <property type="protein sequence ID" value="KUL45145.1"/>
    <property type="molecule type" value="Genomic_DNA"/>
</dbReference>
<gene>
    <name evidence="2" type="ORF">ADL12_04365</name>
</gene>
<reference evidence="3" key="1">
    <citation type="submission" date="2015-10" db="EMBL/GenBank/DDBJ databases">
        <authorList>
            <person name="Ju K.-S."/>
            <person name="Doroghazi J.R."/>
            <person name="Metcalf W.W."/>
        </authorList>
    </citation>
    <scope>NUCLEOTIDE SEQUENCE [LARGE SCALE GENOMIC DNA]</scope>
    <source>
        <strain evidence="3">NRRL 3151</strain>
    </source>
</reference>
<comment type="caution">
    <text evidence="2">The sequence shown here is derived from an EMBL/GenBank/DDBJ whole genome shotgun (WGS) entry which is preliminary data.</text>
</comment>
<name>A0A0X3VK43_9ACTN</name>
<feature type="signal peptide" evidence="1">
    <location>
        <begin position="1"/>
        <end position="23"/>
    </location>
</feature>
<evidence type="ECO:0008006" key="4">
    <source>
        <dbReference type="Google" id="ProtNLM"/>
    </source>
</evidence>
<evidence type="ECO:0000313" key="3">
    <source>
        <dbReference type="Proteomes" id="UP000053923"/>
    </source>
</evidence>
<sequence length="466" mass="48551">MFVSRRTGRMLLAPVLASTAAFAAVLGPGALHAAAASDMLWVYSDPYEMTLSGPYEDGSAGPPQTLTILVSHDNTSTTVPAGTLSVDVSEIAAFADVNWPANCRPETATTAVCDTPELPGGGYASAAAIGLTAKADAPDASEGYVRYSAEAGGMTAWPGETRVAVGNGPALGLTQAASVTGLAPGAAFAAPVTLANKGNRTADRTLLTLFTSRGVKLRDPVPSNCEFNDASTGRTLLCVLDEKAAPGSYQTLPLSFRAKDNALFDRIDYSVQPYSEQALADQRHGQVFTSGTGAELNLSPASPTDEETNSYRILSVRATNTADYRLTGSQVSGAAGEVVQASVTVRNHGPAWVASLSAGDPAATVDVNIPAGTTVTAKPENCEARTASGGYRDEQLGAPRYRCFSPIYLTEAGAESTHRFIFDLRINEVIPGSSAASAIWNDAYEPPVRAFDPNLTNNESHIVVNP</sequence>
<feature type="chain" id="PRO_5007055982" description="DUF11 domain-containing protein" evidence="1">
    <location>
        <begin position="24"/>
        <end position="466"/>
    </location>
</feature>
<dbReference type="Proteomes" id="UP000053923">
    <property type="component" value="Unassembled WGS sequence"/>
</dbReference>